<dbReference type="GO" id="GO:0005524">
    <property type="term" value="F:ATP binding"/>
    <property type="evidence" value="ECO:0007669"/>
    <property type="project" value="UniProtKB-KW"/>
</dbReference>
<dbReference type="Pfam" id="PF00005">
    <property type="entry name" value="ABC_tran"/>
    <property type="match status" value="1"/>
</dbReference>
<gene>
    <name evidence="12" type="ORF">COV91_00110</name>
</gene>
<feature type="transmembrane region" description="Helical" evidence="9">
    <location>
        <begin position="276"/>
        <end position="296"/>
    </location>
</feature>
<feature type="transmembrane region" description="Helical" evidence="9">
    <location>
        <begin position="302"/>
        <end position="320"/>
    </location>
</feature>
<dbReference type="SUPFAM" id="SSF90123">
    <property type="entry name" value="ABC transporter transmembrane region"/>
    <property type="match status" value="1"/>
</dbReference>
<evidence type="ECO:0000259" key="11">
    <source>
        <dbReference type="PROSITE" id="PS50929"/>
    </source>
</evidence>
<sequence>MYRILQAFLRVIGVRQAFIDEVPNIRTALGRIYGLYVSFRFHYLVIAILAFFLQGIAIAIPYLIKQIVDVYALGGNLTTVTLLATGLCALYFLEVPLTYVSAVYRNTHIDLLVNQHLSLYTAKRLLASSLGRLNDENSRVRQTVISAGEYAIKEIATVISSNAVPQCIRILIALFALIVVCPHIGFLILLITILYLIASIRIDAEALPELIACRVERKQMEKVFGELIGNLAFVMLNTEEKRVTNEARDTFRVYQQHEKAVWCSYWKQACFRRDPILKIGLVAILAGTIGLINLGVYSGSDFILVISWSLSLFTSLTALIPHQRRCLRYYSMVNVYFEMLDHYTDVLLKGSGVKPKHFAGKIEFTDVCFSHTVEGQNGDGSTRETISNVSFTVEEGETVAIVGSSGAGKSTLANLIVGAYTPDRGSVRVDGTDVNLLERAWFLQHVSYLTQVAHIWDHTVRRNMSFGLRLDLDDEQLGTFATKAGLHTSLQARLGDAGYDTLVGERGIRFSGGECQRIRLAAALAKNPTIIILDESTSSLDNKTDAFVQQSLREELRGRTAVIIAHRLSTIRHVDKIIVLDAGSVAGIGNHNTLLTSCKEYAQLVEHELRF</sequence>
<evidence type="ECO:0000256" key="5">
    <source>
        <dbReference type="ARBA" id="ARBA00022741"/>
    </source>
</evidence>
<organism evidence="12 13">
    <name type="scientific">Candidatus Taylorbacteria bacterium CG11_big_fil_rev_8_21_14_0_20_46_11</name>
    <dbReference type="NCBI Taxonomy" id="1975025"/>
    <lineage>
        <taxon>Bacteria</taxon>
        <taxon>Candidatus Tayloriibacteriota</taxon>
    </lineage>
</organism>
<evidence type="ECO:0000256" key="8">
    <source>
        <dbReference type="ARBA" id="ARBA00023136"/>
    </source>
</evidence>
<dbReference type="Gene3D" id="3.40.50.300">
    <property type="entry name" value="P-loop containing nucleotide triphosphate hydrolases"/>
    <property type="match status" value="1"/>
</dbReference>
<dbReference type="GO" id="GO:0015421">
    <property type="term" value="F:ABC-type oligopeptide transporter activity"/>
    <property type="evidence" value="ECO:0007669"/>
    <property type="project" value="TreeGrafter"/>
</dbReference>
<dbReference type="PROSITE" id="PS50893">
    <property type="entry name" value="ABC_TRANSPORTER_2"/>
    <property type="match status" value="1"/>
</dbReference>
<dbReference type="GO" id="GO:0005886">
    <property type="term" value="C:plasma membrane"/>
    <property type="evidence" value="ECO:0007669"/>
    <property type="project" value="UniProtKB-SubCell"/>
</dbReference>
<feature type="domain" description="ABC transmembrane type-1" evidence="11">
    <location>
        <begin position="44"/>
        <end position="328"/>
    </location>
</feature>
<evidence type="ECO:0000256" key="1">
    <source>
        <dbReference type="ARBA" id="ARBA00004651"/>
    </source>
</evidence>
<evidence type="ECO:0000256" key="4">
    <source>
        <dbReference type="ARBA" id="ARBA00022692"/>
    </source>
</evidence>
<keyword evidence="4 9" id="KW-0812">Transmembrane</keyword>
<protein>
    <recommendedName>
        <fullName evidence="14">ABC transporter ATP-binding protein</fullName>
    </recommendedName>
</protein>
<dbReference type="FunFam" id="3.40.50.300:FF:000299">
    <property type="entry name" value="ABC transporter ATP-binding protein/permease"/>
    <property type="match status" value="1"/>
</dbReference>
<dbReference type="EMBL" id="PCVG01000004">
    <property type="protein sequence ID" value="PIQ69192.1"/>
    <property type="molecule type" value="Genomic_DNA"/>
</dbReference>
<keyword evidence="5" id="KW-0547">Nucleotide-binding</keyword>
<dbReference type="Proteomes" id="UP000229342">
    <property type="component" value="Unassembled WGS sequence"/>
</dbReference>
<proteinExistence type="predicted"/>
<dbReference type="PROSITE" id="PS50929">
    <property type="entry name" value="ABC_TM1F"/>
    <property type="match status" value="1"/>
</dbReference>
<evidence type="ECO:0008006" key="14">
    <source>
        <dbReference type="Google" id="ProtNLM"/>
    </source>
</evidence>
<dbReference type="InterPro" id="IPR003593">
    <property type="entry name" value="AAA+_ATPase"/>
</dbReference>
<evidence type="ECO:0000256" key="9">
    <source>
        <dbReference type="SAM" id="Phobius"/>
    </source>
</evidence>
<evidence type="ECO:0000313" key="12">
    <source>
        <dbReference type="EMBL" id="PIQ69192.1"/>
    </source>
</evidence>
<evidence type="ECO:0000259" key="10">
    <source>
        <dbReference type="PROSITE" id="PS50893"/>
    </source>
</evidence>
<dbReference type="InterPro" id="IPR011527">
    <property type="entry name" value="ABC1_TM_dom"/>
</dbReference>
<keyword evidence="7 9" id="KW-1133">Transmembrane helix</keyword>
<dbReference type="InterPro" id="IPR036640">
    <property type="entry name" value="ABC1_TM_sf"/>
</dbReference>
<dbReference type="AlphaFoldDB" id="A0A2H0KD60"/>
<dbReference type="PROSITE" id="PS00211">
    <property type="entry name" value="ABC_TRANSPORTER_1"/>
    <property type="match status" value="1"/>
</dbReference>
<dbReference type="GO" id="GO:0016887">
    <property type="term" value="F:ATP hydrolysis activity"/>
    <property type="evidence" value="ECO:0007669"/>
    <property type="project" value="InterPro"/>
</dbReference>
<keyword evidence="3" id="KW-1003">Cell membrane</keyword>
<accession>A0A2H0KD60</accession>
<dbReference type="Gene3D" id="1.20.1560.10">
    <property type="entry name" value="ABC transporter type 1, transmembrane domain"/>
    <property type="match status" value="1"/>
</dbReference>
<feature type="transmembrane region" description="Helical" evidence="9">
    <location>
        <begin position="41"/>
        <end position="64"/>
    </location>
</feature>
<keyword evidence="2" id="KW-0813">Transport</keyword>
<name>A0A2H0KD60_9BACT</name>
<dbReference type="PANTHER" id="PTHR43394:SF1">
    <property type="entry name" value="ATP-BINDING CASSETTE SUB-FAMILY B MEMBER 10, MITOCHONDRIAL"/>
    <property type="match status" value="1"/>
</dbReference>
<reference evidence="12 13" key="1">
    <citation type="submission" date="2017-09" db="EMBL/GenBank/DDBJ databases">
        <title>Depth-based differentiation of microbial function through sediment-hosted aquifers and enrichment of novel symbionts in the deep terrestrial subsurface.</title>
        <authorList>
            <person name="Probst A.J."/>
            <person name="Ladd B."/>
            <person name="Jarett J.K."/>
            <person name="Geller-Mcgrath D.E."/>
            <person name="Sieber C.M."/>
            <person name="Emerson J.B."/>
            <person name="Anantharaman K."/>
            <person name="Thomas B.C."/>
            <person name="Malmstrom R."/>
            <person name="Stieglmeier M."/>
            <person name="Klingl A."/>
            <person name="Woyke T."/>
            <person name="Ryan C.M."/>
            <person name="Banfield J.F."/>
        </authorList>
    </citation>
    <scope>NUCLEOTIDE SEQUENCE [LARGE SCALE GENOMIC DNA]</scope>
    <source>
        <strain evidence="12">CG11_big_fil_rev_8_21_14_0_20_46_11</strain>
    </source>
</reference>
<keyword evidence="6" id="KW-0067">ATP-binding</keyword>
<evidence type="ECO:0000256" key="2">
    <source>
        <dbReference type="ARBA" id="ARBA00022448"/>
    </source>
</evidence>
<dbReference type="SUPFAM" id="SSF52540">
    <property type="entry name" value="P-loop containing nucleoside triphosphate hydrolases"/>
    <property type="match status" value="1"/>
</dbReference>
<dbReference type="InterPro" id="IPR027417">
    <property type="entry name" value="P-loop_NTPase"/>
</dbReference>
<dbReference type="InterPro" id="IPR039421">
    <property type="entry name" value="Type_1_exporter"/>
</dbReference>
<comment type="subcellular location">
    <subcellularLocation>
        <location evidence="1">Cell membrane</location>
        <topology evidence="1">Multi-pass membrane protein</topology>
    </subcellularLocation>
</comment>
<dbReference type="InterPro" id="IPR003439">
    <property type="entry name" value="ABC_transporter-like_ATP-bd"/>
</dbReference>
<feature type="transmembrane region" description="Helical" evidence="9">
    <location>
        <begin position="170"/>
        <end position="197"/>
    </location>
</feature>
<feature type="transmembrane region" description="Helical" evidence="9">
    <location>
        <begin position="71"/>
        <end position="93"/>
    </location>
</feature>
<keyword evidence="8 9" id="KW-0472">Membrane</keyword>
<dbReference type="SMART" id="SM00382">
    <property type="entry name" value="AAA"/>
    <property type="match status" value="1"/>
</dbReference>
<evidence type="ECO:0000256" key="6">
    <source>
        <dbReference type="ARBA" id="ARBA00022840"/>
    </source>
</evidence>
<comment type="caution">
    <text evidence="12">The sequence shown here is derived from an EMBL/GenBank/DDBJ whole genome shotgun (WGS) entry which is preliminary data.</text>
</comment>
<evidence type="ECO:0000256" key="3">
    <source>
        <dbReference type="ARBA" id="ARBA00022475"/>
    </source>
</evidence>
<evidence type="ECO:0000256" key="7">
    <source>
        <dbReference type="ARBA" id="ARBA00022989"/>
    </source>
</evidence>
<evidence type="ECO:0000313" key="13">
    <source>
        <dbReference type="Proteomes" id="UP000229342"/>
    </source>
</evidence>
<dbReference type="InterPro" id="IPR017871">
    <property type="entry name" value="ABC_transporter-like_CS"/>
</dbReference>
<dbReference type="PANTHER" id="PTHR43394">
    <property type="entry name" value="ATP-DEPENDENT PERMEASE MDL1, MITOCHONDRIAL"/>
    <property type="match status" value="1"/>
</dbReference>
<feature type="domain" description="ABC transporter" evidence="10">
    <location>
        <begin position="362"/>
        <end position="607"/>
    </location>
</feature>